<dbReference type="Gene3D" id="3.90.550.10">
    <property type="entry name" value="Spore Coat Polysaccharide Biosynthesis Protein SpsA, Chain A"/>
    <property type="match status" value="1"/>
</dbReference>
<evidence type="ECO:0000256" key="6">
    <source>
        <dbReference type="ARBA" id="ARBA00022989"/>
    </source>
</evidence>
<dbReference type="Pfam" id="PF00535">
    <property type="entry name" value="Glycos_transf_2"/>
    <property type="match status" value="1"/>
</dbReference>
<keyword evidence="4" id="KW-0808">Transferase</keyword>
<dbReference type="Pfam" id="PF00777">
    <property type="entry name" value="Glyco_transf_29"/>
    <property type="match status" value="1"/>
</dbReference>
<dbReference type="PANTHER" id="PTHR22916">
    <property type="entry name" value="GLYCOSYLTRANSFERASE"/>
    <property type="match status" value="1"/>
</dbReference>
<comment type="subcellular location">
    <subcellularLocation>
        <location evidence="2">Endomembrane system</location>
    </subcellularLocation>
    <subcellularLocation>
        <location evidence="1">Membrane</location>
        <topology evidence="1">Single-pass membrane protein</topology>
    </subcellularLocation>
</comment>
<evidence type="ECO:0000256" key="7">
    <source>
        <dbReference type="ARBA" id="ARBA00023136"/>
    </source>
</evidence>
<dbReference type="SUPFAM" id="SSF53448">
    <property type="entry name" value="Nucleotide-diphospho-sugar transferases"/>
    <property type="match status" value="1"/>
</dbReference>
<dbReference type="CDD" id="cd00761">
    <property type="entry name" value="Glyco_tranf_GTA_type"/>
    <property type="match status" value="1"/>
</dbReference>
<dbReference type="GO" id="GO:0008373">
    <property type="term" value="F:sialyltransferase activity"/>
    <property type="evidence" value="ECO:0007669"/>
    <property type="project" value="InterPro"/>
</dbReference>
<dbReference type="EMBL" id="LXTW01000001">
    <property type="protein sequence ID" value="OBX88302.1"/>
    <property type="molecule type" value="Genomic_DNA"/>
</dbReference>
<protein>
    <recommendedName>
        <fullName evidence="9">Glycosyltransferase 2-like domain-containing protein</fullName>
    </recommendedName>
</protein>
<dbReference type="InterPro" id="IPR038578">
    <property type="entry name" value="GT29-like_sf"/>
</dbReference>
<name>A0A1B8QSY6_MORNO</name>
<evidence type="ECO:0000256" key="4">
    <source>
        <dbReference type="ARBA" id="ARBA00022679"/>
    </source>
</evidence>
<keyword evidence="5" id="KW-0812">Transmembrane</keyword>
<accession>A0A1B8QSY6</accession>
<dbReference type="GO" id="GO:0012505">
    <property type="term" value="C:endomembrane system"/>
    <property type="evidence" value="ECO:0007669"/>
    <property type="project" value="UniProtKB-SubCell"/>
</dbReference>
<gene>
    <name evidence="10" type="ORF">A7456_00075</name>
</gene>
<dbReference type="AlphaFoldDB" id="A0A1B8QSY6"/>
<evidence type="ECO:0000259" key="9">
    <source>
        <dbReference type="Pfam" id="PF00535"/>
    </source>
</evidence>
<evidence type="ECO:0000313" key="10">
    <source>
        <dbReference type="EMBL" id="OBX88302.1"/>
    </source>
</evidence>
<reference evidence="10 11" key="1">
    <citation type="submission" date="2016-05" db="EMBL/GenBank/DDBJ databases">
        <title>Draft genome sequence of Moraxella nonliquefaciens CCUG 348T.</title>
        <authorList>
            <person name="Salva-Serra F."/>
            <person name="Engstrom-Jakobsson H."/>
            <person name="Thorell K."/>
            <person name="Gonzales-Siles L."/>
            <person name="Karlsson R."/>
            <person name="Boulund F."/>
            <person name="Engstrand L."/>
            <person name="Kristiansson E."/>
            <person name="Moore E."/>
        </authorList>
    </citation>
    <scope>NUCLEOTIDE SEQUENCE [LARGE SCALE GENOMIC DNA]</scope>
    <source>
        <strain evidence="10 11">CCUG 348</strain>
    </source>
</reference>
<dbReference type="GO" id="GO:0016020">
    <property type="term" value="C:membrane"/>
    <property type="evidence" value="ECO:0007669"/>
    <property type="project" value="UniProtKB-SubCell"/>
</dbReference>
<dbReference type="InterPro" id="IPR001173">
    <property type="entry name" value="Glyco_trans_2-like"/>
</dbReference>
<evidence type="ECO:0000256" key="1">
    <source>
        <dbReference type="ARBA" id="ARBA00004167"/>
    </source>
</evidence>
<dbReference type="Proteomes" id="UP000092575">
    <property type="component" value="Unassembled WGS sequence"/>
</dbReference>
<comment type="caution">
    <text evidence="10">The sequence shown here is derived from an EMBL/GenBank/DDBJ whole genome shotgun (WGS) entry which is preliminary data.</text>
</comment>
<evidence type="ECO:0000256" key="2">
    <source>
        <dbReference type="ARBA" id="ARBA00004308"/>
    </source>
</evidence>
<organism evidence="10 11">
    <name type="scientific">Moraxella nonliquefaciens</name>
    <dbReference type="NCBI Taxonomy" id="478"/>
    <lineage>
        <taxon>Bacteria</taxon>
        <taxon>Pseudomonadati</taxon>
        <taxon>Pseudomonadota</taxon>
        <taxon>Gammaproteobacteria</taxon>
        <taxon>Moraxellales</taxon>
        <taxon>Moraxellaceae</taxon>
        <taxon>Moraxella</taxon>
    </lineage>
</organism>
<evidence type="ECO:0000256" key="8">
    <source>
        <dbReference type="ARBA" id="ARBA00023180"/>
    </source>
</evidence>
<keyword evidence="3" id="KW-0328">Glycosyltransferase</keyword>
<dbReference type="GO" id="GO:0016758">
    <property type="term" value="F:hexosyltransferase activity"/>
    <property type="evidence" value="ECO:0007669"/>
    <property type="project" value="UniProtKB-ARBA"/>
</dbReference>
<dbReference type="InterPro" id="IPR001675">
    <property type="entry name" value="Glyco_trans_29"/>
</dbReference>
<dbReference type="STRING" id="478.A7456_00075"/>
<dbReference type="Gene3D" id="3.90.1480.20">
    <property type="entry name" value="Glycosyl transferase family 29"/>
    <property type="match status" value="1"/>
</dbReference>
<evidence type="ECO:0000256" key="5">
    <source>
        <dbReference type="ARBA" id="ARBA00022692"/>
    </source>
</evidence>
<dbReference type="InterPro" id="IPR029044">
    <property type="entry name" value="Nucleotide-diphossugar_trans"/>
</dbReference>
<dbReference type="PANTHER" id="PTHR22916:SF3">
    <property type="entry name" value="UDP-GLCNAC:BETAGAL BETA-1,3-N-ACETYLGLUCOSAMINYLTRANSFERASE-LIKE PROTEIN 1"/>
    <property type="match status" value="1"/>
</dbReference>
<proteinExistence type="predicted"/>
<keyword evidence="7" id="KW-0472">Membrane</keyword>
<feature type="domain" description="Glycosyltransferase 2-like" evidence="9">
    <location>
        <begin position="9"/>
        <end position="174"/>
    </location>
</feature>
<evidence type="ECO:0000256" key="3">
    <source>
        <dbReference type="ARBA" id="ARBA00022676"/>
    </source>
</evidence>
<evidence type="ECO:0000313" key="11">
    <source>
        <dbReference type="Proteomes" id="UP000092575"/>
    </source>
</evidence>
<sequence length="664" mass="75864">MNHIMKKLSVILPCYNVQDYVERAINSLRMQEWENLEIIAVNDGSQDNTLDVLKSIKKQFPELKILSQANKGYGTAVNAGMESATGDYVAILEPDDYLDNDYYSPLIATAEGLWADVVFYNSYFECRQGFKKRLVSLHMPSRFTQSSLLTDNEICQRLALGNVGICFAIYRRSFLLDNGITLNNTARAYEDVPFVGSVLNMAEKVAVIPGGGYHYNRDIPGQSVTNQSRFASILKVTQQFFAENRLKSTRESAIRGYFLKHLAVYWNKTTSAELKDCILALMHDIGHKNDLMCEEWTYQFIKSKLPKMQFNRHSTSSIVPNITPLKDLPPLAKVLSDGTYYQFMSFARYKLSRMLEENLPTVNFLNEMYCLLNIPEVEKNDMLKRVILEIFSREDFISLFQKNNTMSVKLMAKARMLDLIPDISVYCEDEKFAKLLLEDSQISSFSELKDVSNIKQYYHFFEKANVNSKDFLSYLQGKSIAIVGNSPCELNKNKGPQIDGHDVVIRFNNYEISDKTKPDYGSKISTWACTPTLESIRLREDVGCMDFILVPKVNTYMPKFRLDSLVNLAQSGINIGMFDATDYMKKYDMRIFSLGLLMILWLADNKEKFKSISIYGFSLTDQLDGVKHYFSGDPSAGKQLSFHKWSKEALILNSLIQSGVVKKC</sequence>
<keyword evidence="8" id="KW-0325">Glycoprotein</keyword>
<keyword evidence="6" id="KW-1133">Transmembrane helix</keyword>